<feature type="region of interest" description="Disordered" evidence="1">
    <location>
        <begin position="16"/>
        <end position="46"/>
    </location>
</feature>
<evidence type="ECO:0000313" key="2">
    <source>
        <dbReference type="EMBL" id="NEB71395.1"/>
    </source>
</evidence>
<proteinExistence type="predicted"/>
<comment type="caution">
    <text evidence="2">The sequence shown here is derived from an EMBL/GenBank/DDBJ whole genome shotgun (WGS) entry which is preliminary data.</text>
</comment>
<reference evidence="2 3" key="1">
    <citation type="submission" date="2020-01" db="EMBL/GenBank/DDBJ databases">
        <title>Insect and environment-associated Actinomycetes.</title>
        <authorList>
            <person name="Currrie C."/>
            <person name="Chevrette M."/>
            <person name="Carlson C."/>
            <person name="Stubbendieck R."/>
            <person name="Wendt-Pienkowski E."/>
        </authorList>
    </citation>
    <scope>NUCLEOTIDE SEQUENCE [LARGE SCALE GENOMIC DNA]</scope>
    <source>
        <strain evidence="2 3">SID14438</strain>
    </source>
</reference>
<evidence type="ECO:0000256" key="1">
    <source>
        <dbReference type="SAM" id="MobiDB-lite"/>
    </source>
</evidence>
<organism evidence="2 3">
    <name type="scientific">Streptomyces microflavus</name>
    <name type="common">Streptomyces lipmanii</name>
    <dbReference type="NCBI Taxonomy" id="1919"/>
    <lineage>
        <taxon>Bacteria</taxon>
        <taxon>Bacillati</taxon>
        <taxon>Actinomycetota</taxon>
        <taxon>Actinomycetes</taxon>
        <taxon>Kitasatosporales</taxon>
        <taxon>Streptomycetaceae</taxon>
        <taxon>Streptomyces</taxon>
    </lineage>
</organism>
<protein>
    <submittedName>
        <fullName evidence="2">Uncharacterized protein</fullName>
    </submittedName>
</protein>
<dbReference type="AlphaFoldDB" id="A0A6N9VIE8"/>
<sequence>AAFLLWRAERATPAVAPETPVADQAGIAVASGPEPEKDEKPEAAGV</sequence>
<evidence type="ECO:0000313" key="3">
    <source>
        <dbReference type="Proteomes" id="UP000471648"/>
    </source>
</evidence>
<dbReference type="Proteomes" id="UP000471648">
    <property type="component" value="Unassembled WGS sequence"/>
</dbReference>
<feature type="compositionally biased region" description="Basic and acidic residues" evidence="1">
    <location>
        <begin position="34"/>
        <end position="46"/>
    </location>
</feature>
<name>A0A6N9VIE8_STRMI</name>
<gene>
    <name evidence="2" type="ORF">G3I39_30655</name>
</gene>
<feature type="non-terminal residue" evidence="2">
    <location>
        <position position="1"/>
    </location>
</feature>
<dbReference type="EMBL" id="JAAGME010001286">
    <property type="protein sequence ID" value="NEB71395.1"/>
    <property type="molecule type" value="Genomic_DNA"/>
</dbReference>
<accession>A0A6N9VIE8</accession>